<name>A0ABS5W836_9SPHN</name>
<dbReference type="Gene3D" id="2.160.20.120">
    <property type="match status" value="1"/>
</dbReference>
<comment type="caution">
    <text evidence="3">The sequence shown here is derived from an EMBL/GenBank/DDBJ whole genome shotgun (WGS) entry which is preliminary data.</text>
</comment>
<dbReference type="InterPro" id="IPR021255">
    <property type="entry name" value="DUF2807"/>
</dbReference>
<feature type="domain" description="Putative auto-transporter adhesin head GIN" evidence="2">
    <location>
        <begin position="42"/>
        <end position="227"/>
    </location>
</feature>
<evidence type="ECO:0000256" key="1">
    <source>
        <dbReference type="SAM" id="SignalP"/>
    </source>
</evidence>
<sequence>MRTLVAAMSLGAALAFGTTLGMAQEGAAVEAPAGTRSYSVGAFDEVTTVGPHRVIVTVGGGHSVYADGPAEALDRFEVLVEGDKLKIQPKEEYRQDHDWTWMAPATFYVTLPRIEAASLAGSGNMYLDRVQGDSFAGSVAGSGEIDIASMQVGEANFSVAGSGDLTARGSAGRSRVSVAGSGAVHAREMRSTTAAVSIVGSGDADLMVDNNANVSIVGSGDVDIAGTATCTVSRMGSGKVACQRG</sequence>
<keyword evidence="4" id="KW-1185">Reference proteome</keyword>
<accession>A0ABS5W836</accession>
<dbReference type="EMBL" id="JAHFVK010000002">
    <property type="protein sequence ID" value="MBT2135252.1"/>
    <property type="molecule type" value="Genomic_DNA"/>
</dbReference>
<evidence type="ECO:0000313" key="3">
    <source>
        <dbReference type="EMBL" id="MBT2135252.1"/>
    </source>
</evidence>
<proteinExistence type="predicted"/>
<feature type="signal peptide" evidence="1">
    <location>
        <begin position="1"/>
        <end position="23"/>
    </location>
</feature>
<reference evidence="3 4" key="1">
    <citation type="submission" date="2021-05" db="EMBL/GenBank/DDBJ databases">
        <title>Croceibacterium sp. LX-88 genome sequence.</title>
        <authorList>
            <person name="Luo X."/>
        </authorList>
    </citation>
    <scope>NUCLEOTIDE SEQUENCE [LARGE SCALE GENOMIC DNA]</scope>
    <source>
        <strain evidence="3 4">LX-88</strain>
    </source>
</reference>
<evidence type="ECO:0000259" key="2">
    <source>
        <dbReference type="Pfam" id="PF10988"/>
    </source>
</evidence>
<protein>
    <submittedName>
        <fullName evidence="3">DUF2807 domain-containing protein</fullName>
    </submittedName>
</protein>
<dbReference type="Pfam" id="PF10988">
    <property type="entry name" value="DUF2807"/>
    <property type="match status" value="1"/>
</dbReference>
<feature type="chain" id="PRO_5046111258" evidence="1">
    <location>
        <begin position="24"/>
        <end position="245"/>
    </location>
</feature>
<dbReference type="RefSeq" id="WP_214536938.1">
    <property type="nucleotide sequence ID" value="NZ_JAHFVK010000002.1"/>
</dbReference>
<evidence type="ECO:0000313" key="4">
    <source>
        <dbReference type="Proteomes" id="UP000811255"/>
    </source>
</evidence>
<dbReference type="Proteomes" id="UP000811255">
    <property type="component" value="Unassembled WGS sequence"/>
</dbReference>
<keyword evidence="1" id="KW-0732">Signal</keyword>
<organism evidence="3 4">
    <name type="scientific">Croceibacterium selenioxidans</name>
    <dbReference type="NCBI Taxonomy" id="2838833"/>
    <lineage>
        <taxon>Bacteria</taxon>
        <taxon>Pseudomonadati</taxon>
        <taxon>Pseudomonadota</taxon>
        <taxon>Alphaproteobacteria</taxon>
        <taxon>Sphingomonadales</taxon>
        <taxon>Erythrobacteraceae</taxon>
        <taxon>Croceibacterium</taxon>
    </lineage>
</organism>
<gene>
    <name evidence="3" type="ORF">KK137_13020</name>
</gene>